<sequence>MKSNTYLAFNGTCEAAFKFYEKVLGGKIVMMMPHAGTPAEGYVPAEWRDKIMHARLTFGDDQVLMGSDAPPQYKTKMDGFSISLQFTDKAEAKRVFDALAEKGEVKQPFEKTFWAEGFGMLIDQFGTPWMVNCEAPAA</sequence>
<evidence type="ECO:0000313" key="2">
    <source>
        <dbReference type="EMBL" id="NGN44377.1"/>
    </source>
</evidence>
<dbReference type="CDD" id="cd06588">
    <property type="entry name" value="PhnB_like"/>
    <property type="match status" value="1"/>
</dbReference>
<dbReference type="RefSeq" id="WP_165120768.1">
    <property type="nucleotide sequence ID" value="NZ_JAAKZG010000015.1"/>
</dbReference>
<organism evidence="2 3">
    <name type="scientific">Mesorhizobium zhangyense</name>
    <dbReference type="NCBI Taxonomy" id="1776730"/>
    <lineage>
        <taxon>Bacteria</taxon>
        <taxon>Pseudomonadati</taxon>
        <taxon>Pseudomonadota</taxon>
        <taxon>Alphaproteobacteria</taxon>
        <taxon>Hyphomicrobiales</taxon>
        <taxon>Phyllobacteriaceae</taxon>
        <taxon>Mesorhizobium</taxon>
    </lineage>
</organism>
<accession>A0A7C9RBA4</accession>
<evidence type="ECO:0000259" key="1">
    <source>
        <dbReference type="Pfam" id="PF00903"/>
    </source>
</evidence>
<dbReference type="AlphaFoldDB" id="A0A7C9RBA4"/>
<dbReference type="Gene3D" id="3.10.180.10">
    <property type="entry name" value="2,3-Dihydroxybiphenyl 1,2-Dioxygenase, domain 1"/>
    <property type="match status" value="1"/>
</dbReference>
<dbReference type="EMBL" id="JAAKZG010000015">
    <property type="protein sequence ID" value="NGN44377.1"/>
    <property type="molecule type" value="Genomic_DNA"/>
</dbReference>
<dbReference type="InterPro" id="IPR028973">
    <property type="entry name" value="PhnB-like"/>
</dbReference>
<reference evidence="2 3" key="1">
    <citation type="submission" date="2020-02" db="EMBL/GenBank/DDBJ databases">
        <title>Genome sequence of the type strain CGMCC 1.15528 of Mesorhizobium zhangyense.</title>
        <authorList>
            <person name="Gao J."/>
            <person name="Sun J."/>
        </authorList>
    </citation>
    <scope>NUCLEOTIDE SEQUENCE [LARGE SCALE GENOMIC DNA]</scope>
    <source>
        <strain evidence="2 3">CGMCC 1.15528</strain>
    </source>
</reference>
<keyword evidence="3" id="KW-1185">Reference proteome</keyword>
<gene>
    <name evidence="2" type="ORF">G6N74_25215</name>
</gene>
<proteinExistence type="predicted"/>
<comment type="caution">
    <text evidence="2">The sequence shown here is derived from an EMBL/GenBank/DDBJ whole genome shotgun (WGS) entry which is preliminary data.</text>
</comment>
<name>A0A7C9RBA4_9HYPH</name>
<dbReference type="InterPro" id="IPR004360">
    <property type="entry name" value="Glyas_Fos-R_dOase_dom"/>
</dbReference>
<evidence type="ECO:0000313" key="3">
    <source>
        <dbReference type="Proteomes" id="UP000481252"/>
    </source>
</evidence>
<dbReference type="PANTHER" id="PTHR33990">
    <property type="entry name" value="PROTEIN YJDN-RELATED"/>
    <property type="match status" value="1"/>
</dbReference>
<dbReference type="Proteomes" id="UP000481252">
    <property type="component" value="Unassembled WGS sequence"/>
</dbReference>
<dbReference type="PANTHER" id="PTHR33990:SF1">
    <property type="entry name" value="PROTEIN YJDN"/>
    <property type="match status" value="1"/>
</dbReference>
<dbReference type="InterPro" id="IPR029068">
    <property type="entry name" value="Glyas_Bleomycin-R_OHBP_Dase"/>
</dbReference>
<dbReference type="SUPFAM" id="SSF54593">
    <property type="entry name" value="Glyoxalase/Bleomycin resistance protein/Dihydroxybiphenyl dioxygenase"/>
    <property type="match status" value="1"/>
</dbReference>
<dbReference type="Pfam" id="PF00903">
    <property type="entry name" value="Glyoxalase"/>
    <property type="match status" value="1"/>
</dbReference>
<protein>
    <submittedName>
        <fullName evidence="2">VOC family protein</fullName>
    </submittedName>
</protein>
<feature type="domain" description="Glyoxalase/fosfomycin resistance/dioxygenase" evidence="1">
    <location>
        <begin position="6"/>
        <end position="130"/>
    </location>
</feature>